<dbReference type="EMBL" id="MU003694">
    <property type="protein sequence ID" value="KAF2814534.1"/>
    <property type="molecule type" value="Genomic_DNA"/>
</dbReference>
<keyword evidence="15" id="KW-1185">Reference proteome</keyword>
<evidence type="ECO:0000256" key="9">
    <source>
        <dbReference type="ARBA" id="ARBA00077143"/>
    </source>
</evidence>
<feature type="compositionally biased region" description="Basic residues" evidence="13">
    <location>
        <begin position="136"/>
        <end position="152"/>
    </location>
</feature>
<gene>
    <name evidence="14 16" type="ORF">BDZ99DRAFT_379074</name>
</gene>
<dbReference type="GO" id="GO:0005634">
    <property type="term" value="C:nucleus"/>
    <property type="evidence" value="ECO:0007669"/>
    <property type="project" value="TreeGrafter"/>
</dbReference>
<feature type="region of interest" description="Disordered" evidence="13">
    <location>
        <begin position="1"/>
        <end position="47"/>
    </location>
</feature>
<evidence type="ECO:0000256" key="7">
    <source>
        <dbReference type="ARBA" id="ARBA00039099"/>
    </source>
</evidence>
<name>A0A6A6Z2P5_9PEZI</name>
<protein>
    <recommendedName>
        <fullName evidence="7">tRNA (guanine(26)-N(2))-dimethyltransferase</fullName>
        <ecNumber evidence="7">2.1.1.216</ecNumber>
    </recommendedName>
    <alternativeName>
        <fullName evidence="10">tRNA 2,2-dimethylguanosine-26 methyltransferase</fullName>
    </alternativeName>
    <alternativeName>
        <fullName evidence="9">tRNA(guanine-26,N(2)-N(2)) methyltransferase</fullName>
    </alternativeName>
    <alternativeName>
        <fullName evidence="11">tRNA(m(2,2)G26)dimethyltransferase</fullName>
    </alternativeName>
</protein>
<dbReference type="RefSeq" id="XP_033581498.1">
    <property type="nucleotide sequence ID" value="XM_033715132.1"/>
</dbReference>
<sequence>MSSDTVGAELRQTGRELTPITDPVAIDAESRHTSREPTPTTRPATIDAEPRVDQLVTHEGAHFTTIKEGLAYILVPQGTPTSTDPKALKEDADKQSVFYNPIQQFNRDLSVLAIRAFGEDFVVAQKLKKEAEKNKPANKRKWDKKRQKKKELKKVGKNIENEEIGPQSPAKKRKIEGNGEQAEVMDDTVEERSEGDITAENTNVTYPQTQPNDAVPGLNGKTPPFKPDLRILDALSATGLRALRYAQELPFAAAVTANDMSQKATASIALNVQHNKLEDRITPNAGNAISHMYSFVGTKGYDVIDLDPYGTAAPFLDSALQALTNGGLLCVTCTDSGVFASTGYLEKTYSQYGGLPIKGFHSHEGGLRLIIHAIATSAARYGMAIEPLLSLSIDYYARVFVRVRRSPAEVKFLAGKQMLVYNCDAGCGAWQTQFLARNIPRENKDGSLYYKHSFAQAPSASPFCEHCGTKTHLSGPMYGGPLHNPAFIERILSYLTTIDKEIYATSARIEGMLQTAYEETLVEAPVISKRKKKPAEDAETTENGTTNTDAPSPSIPQTDPAQIDHHPFYFTPSNLSKVIHCQAPPDAAIRGALRKAGFRATRSHCKPGTIRTDASWKDLWHIMREWVRRRAPVREGALSEGSAGWKILRLGENEAEEEGDGEGEGEQEDVGKGKGGQNYKVVFDEQLGRDEGPKLMRYQINPRANWGPMNRAK</sequence>
<dbReference type="FunFam" id="3.30.56.70:FF:000001">
    <property type="entry name" value="tRNA (guanine(26)-N(2))-dimethyltransferase"/>
    <property type="match status" value="1"/>
</dbReference>
<feature type="compositionally biased region" description="Acidic residues" evidence="13">
    <location>
        <begin position="654"/>
        <end position="668"/>
    </location>
</feature>
<evidence type="ECO:0000256" key="12">
    <source>
        <dbReference type="PROSITE-ProRule" id="PRU00958"/>
    </source>
</evidence>
<dbReference type="InterPro" id="IPR042296">
    <property type="entry name" value="tRNA_met_Trm1_C"/>
</dbReference>
<keyword evidence="3 12" id="KW-0808">Transferase</keyword>
<keyword evidence="5 12" id="KW-0819">tRNA processing</keyword>
<evidence type="ECO:0000256" key="2">
    <source>
        <dbReference type="ARBA" id="ARBA00022603"/>
    </source>
</evidence>
<dbReference type="Proteomes" id="UP000504636">
    <property type="component" value="Unplaced"/>
</dbReference>
<dbReference type="PANTHER" id="PTHR10631:SF3">
    <property type="entry name" value="TRNA (GUANINE(26)-N(2))-DIMETHYLTRANSFERASE"/>
    <property type="match status" value="1"/>
</dbReference>
<evidence type="ECO:0000313" key="14">
    <source>
        <dbReference type="EMBL" id="KAF2814534.1"/>
    </source>
</evidence>
<evidence type="ECO:0000256" key="1">
    <source>
        <dbReference type="ARBA" id="ARBA00022555"/>
    </source>
</evidence>
<dbReference type="EC" id="2.1.1.216" evidence="7"/>
<keyword evidence="6 12" id="KW-0694">RNA-binding</keyword>
<evidence type="ECO:0000256" key="10">
    <source>
        <dbReference type="ARBA" id="ARBA00082896"/>
    </source>
</evidence>
<dbReference type="GeneID" id="54456025"/>
<dbReference type="PANTHER" id="PTHR10631">
    <property type="entry name" value="N 2 ,N 2 -DIMETHYLGUANOSINE TRNA METHYLTRANSFERASE"/>
    <property type="match status" value="1"/>
</dbReference>
<dbReference type="InterPro" id="IPR029063">
    <property type="entry name" value="SAM-dependent_MTases_sf"/>
</dbReference>
<evidence type="ECO:0000256" key="6">
    <source>
        <dbReference type="ARBA" id="ARBA00022884"/>
    </source>
</evidence>
<keyword evidence="1 12" id="KW-0820">tRNA-binding</keyword>
<feature type="compositionally biased region" description="Polar residues" evidence="13">
    <location>
        <begin position="541"/>
        <end position="560"/>
    </location>
</feature>
<comment type="similarity">
    <text evidence="12">Belongs to the class I-like SAM-binding methyltransferase superfamily. Trm1 family.</text>
</comment>
<dbReference type="PROSITE" id="PS51626">
    <property type="entry name" value="SAM_MT_TRM1"/>
    <property type="match status" value="1"/>
</dbReference>
<keyword evidence="2 12" id="KW-0489">Methyltransferase</keyword>
<feature type="region of interest" description="Disordered" evidence="13">
    <location>
        <begin position="131"/>
        <end position="197"/>
    </location>
</feature>
<evidence type="ECO:0000256" key="13">
    <source>
        <dbReference type="SAM" id="MobiDB-lite"/>
    </source>
</evidence>
<evidence type="ECO:0000256" key="3">
    <source>
        <dbReference type="ARBA" id="ARBA00022679"/>
    </source>
</evidence>
<reference evidence="14 16" key="1">
    <citation type="journal article" date="2020" name="Stud. Mycol.">
        <title>101 Dothideomycetes genomes: a test case for predicting lifestyles and emergence of pathogens.</title>
        <authorList>
            <person name="Haridas S."/>
            <person name="Albert R."/>
            <person name="Binder M."/>
            <person name="Bloem J."/>
            <person name="Labutti K."/>
            <person name="Salamov A."/>
            <person name="Andreopoulos B."/>
            <person name="Baker S."/>
            <person name="Barry K."/>
            <person name="Bills G."/>
            <person name="Bluhm B."/>
            <person name="Cannon C."/>
            <person name="Castanera R."/>
            <person name="Culley D."/>
            <person name="Daum C."/>
            <person name="Ezra D."/>
            <person name="Gonzalez J."/>
            <person name="Henrissat B."/>
            <person name="Kuo A."/>
            <person name="Liang C."/>
            <person name="Lipzen A."/>
            <person name="Lutzoni F."/>
            <person name="Magnuson J."/>
            <person name="Mondo S."/>
            <person name="Nolan M."/>
            <person name="Ohm R."/>
            <person name="Pangilinan J."/>
            <person name="Park H.-J."/>
            <person name="Ramirez L."/>
            <person name="Alfaro M."/>
            <person name="Sun H."/>
            <person name="Tritt A."/>
            <person name="Yoshinaga Y."/>
            <person name="Zwiers L.-H."/>
            <person name="Turgeon B."/>
            <person name="Goodwin S."/>
            <person name="Spatafora J."/>
            <person name="Crous P."/>
            <person name="Grigoriev I."/>
        </authorList>
    </citation>
    <scope>NUCLEOTIDE SEQUENCE</scope>
    <source>
        <strain evidence="14 16">CBS 304.34</strain>
    </source>
</reference>
<dbReference type="InterPro" id="IPR002905">
    <property type="entry name" value="Trm1"/>
</dbReference>
<dbReference type="OrthoDB" id="6349953at2759"/>
<reference evidence="16" key="3">
    <citation type="submission" date="2025-04" db="UniProtKB">
        <authorList>
            <consortium name="RefSeq"/>
        </authorList>
    </citation>
    <scope>IDENTIFICATION</scope>
    <source>
        <strain evidence="16">CBS 304.34</strain>
    </source>
</reference>
<organism evidence="14">
    <name type="scientific">Mytilinidion resinicola</name>
    <dbReference type="NCBI Taxonomy" id="574789"/>
    <lineage>
        <taxon>Eukaryota</taxon>
        <taxon>Fungi</taxon>
        <taxon>Dikarya</taxon>
        <taxon>Ascomycota</taxon>
        <taxon>Pezizomycotina</taxon>
        <taxon>Dothideomycetes</taxon>
        <taxon>Pleosporomycetidae</taxon>
        <taxon>Mytilinidiales</taxon>
        <taxon>Mytilinidiaceae</taxon>
        <taxon>Mytilinidion</taxon>
    </lineage>
</organism>
<dbReference type="Pfam" id="PF02005">
    <property type="entry name" value="TRM"/>
    <property type="match status" value="2"/>
</dbReference>
<feature type="region of interest" description="Disordered" evidence="13">
    <location>
        <begin position="654"/>
        <end position="713"/>
    </location>
</feature>
<feature type="region of interest" description="Disordered" evidence="13">
    <location>
        <begin position="527"/>
        <end position="567"/>
    </location>
</feature>
<evidence type="ECO:0000256" key="11">
    <source>
        <dbReference type="ARBA" id="ARBA00083299"/>
    </source>
</evidence>
<accession>A0A6A6Z2P5</accession>
<evidence type="ECO:0000256" key="5">
    <source>
        <dbReference type="ARBA" id="ARBA00022694"/>
    </source>
</evidence>
<dbReference type="AlphaFoldDB" id="A0A6A6Z2P5"/>
<comment type="catalytic activity">
    <reaction evidence="8">
        <text>guanosine(26) in tRNA + 2 S-adenosyl-L-methionine = N(2)-dimethylguanosine(26) in tRNA + 2 S-adenosyl-L-homocysteine + 2 H(+)</text>
        <dbReference type="Rhea" id="RHEA:43140"/>
        <dbReference type="Rhea" id="RHEA-COMP:10359"/>
        <dbReference type="Rhea" id="RHEA-COMP:10360"/>
        <dbReference type="ChEBI" id="CHEBI:15378"/>
        <dbReference type="ChEBI" id="CHEBI:57856"/>
        <dbReference type="ChEBI" id="CHEBI:59789"/>
        <dbReference type="ChEBI" id="CHEBI:74269"/>
        <dbReference type="ChEBI" id="CHEBI:74513"/>
        <dbReference type="EC" id="2.1.1.216"/>
    </reaction>
</comment>
<proteinExistence type="inferred from homology"/>
<evidence type="ECO:0000256" key="4">
    <source>
        <dbReference type="ARBA" id="ARBA00022691"/>
    </source>
</evidence>
<evidence type="ECO:0000313" key="16">
    <source>
        <dbReference type="RefSeq" id="XP_033581498.1"/>
    </source>
</evidence>
<dbReference type="GO" id="GO:0160104">
    <property type="term" value="F:tRNA (guanine(26)-N2)-dimethyltransferase activity"/>
    <property type="evidence" value="ECO:0007669"/>
    <property type="project" value="UniProtKB-EC"/>
</dbReference>
<dbReference type="SUPFAM" id="SSF53335">
    <property type="entry name" value="S-adenosyl-L-methionine-dependent methyltransferases"/>
    <property type="match status" value="1"/>
</dbReference>
<dbReference type="GO" id="GO:0002940">
    <property type="term" value="P:tRNA N2-guanine methylation"/>
    <property type="evidence" value="ECO:0007669"/>
    <property type="project" value="TreeGrafter"/>
</dbReference>
<dbReference type="Gene3D" id="3.30.56.70">
    <property type="entry name" value="N2,N2-dimethylguanosine tRNA methyltransferase, C-terminal domain"/>
    <property type="match status" value="1"/>
</dbReference>
<feature type="compositionally biased region" description="Basic and acidic residues" evidence="13">
    <location>
        <begin position="682"/>
        <end position="694"/>
    </location>
</feature>
<evidence type="ECO:0000256" key="8">
    <source>
        <dbReference type="ARBA" id="ARBA00051897"/>
    </source>
</evidence>
<keyword evidence="4 12" id="KW-0949">S-adenosyl-L-methionine</keyword>
<reference evidence="16" key="2">
    <citation type="submission" date="2020-04" db="EMBL/GenBank/DDBJ databases">
        <authorList>
            <consortium name="NCBI Genome Project"/>
        </authorList>
    </citation>
    <scope>NUCLEOTIDE SEQUENCE</scope>
    <source>
        <strain evidence="16">CBS 304.34</strain>
    </source>
</reference>
<evidence type="ECO:0000313" key="15">
    <source>
        <dbReference type="Proteomes" id="UP000504636"/>
    </source>
</evidence>
<dbReference type="GO" id="GO:0000049">
    <property type="term" value="F:tRNA binding"/>
    <property type="evidence" value="ECO:0007669"/>
    <property type="project" value="UniProtKB-UniRule"/>
</dbReference>
<dbReference type="Gene3D" id="3.40.50.150">
    <property type="entry name" value="Vaccinia Virus protein VP39"/>
    <property type="match status" value="1"/>
</dbReference>